<gene>
    <name evidence="11" type="ORF">QR680_009439</name>
</gene>
<evidence type="ECO:0000256" key="6">
    <source>
        <dbReference type="ARBA" id="ARBA00023159"/>
    </source>
</evidence>
<comment type="caution">
    <text evidence="11">The sequence shown here is derived from an EMBL/GenBank/DDBJ whole genome shotgun (WGS) entry which is preliminary data.</text>
</comment>
<evidence type="ECO:0000256" key="7">
    <source>
        <dbReference type="ARBA" id="ARBA00023163"/>
    </source>
</evidence>
<dbReference type="PANTHER" id="PTHR13580:SF9">
    <property type="entry name" value="AXIN1 UP-REGULATED 1, ISOFORM A"/>
    <property type="match status" value="1"/>
</dbReference>
<feature type="domain" description="Cysteine/serine-rich nuclear protein N-terminal" evidence="10">
    <location>
        <begin position="185"/>
        <end position="320"/>
    </location>
</feature>
<evidence type="ECO:0000259" key="10">
    <source>
        <dbReference type="Pfam" id="PF16019"/>
    </source>
</evidence>
<dbReference type="InterPro" id="IPR031972">
    <property type="entry name" value="CSRNP_N"/>
</dbReference>
<feature type="region of interest" description="Disordered" evidence="9">
    <location>
        <begin position="22"/>
        <end position="46"/>
    </location>
</feature>
<dbReference type="InterPro" id="IPR023260">
    <property type="entry name" value="Cys/Ser-rich_nuc_prot"/>
</dbReference>
<keyword evidence="6" id="KW-0010">Activator</keyword>
<keyword evidence="8" id="KW-0539">Nucleus</keyword>
<evidence type="ECO:0000313" key="12">
    <source>
        <dbReference type="Proteomes" id="UP001175271"/>
    </source>
</evidence>
<proteinExistence type="inferred from homology"/>
<dbReference type="Proteomes" id="UP001175271">
    <property type="component" value="Unassembled WGS sequence"/>
</dbReference>
<dbReference type="EMBL" id="JAUCMV010000001">
    <property type="protein sequence ID" value="KAK0425883.1"/>
    <property type="molecule type" value="Genomic_DNA"/>
</dbReference>
<evidence type="ECO:0000256" key="9">
    <source>
        <dbReference type="SAM" id="MobiDB-lite"/>
    </source>
</evidence>
<feature type="compositionally biased region" description="Polar residues" evidence="9">
    <location>
        <begin position="400"/>
        <end position="410"/>
    </location>
</feature>
<organism evidence="11 12">
    <name type="scientific">Steinernema hermaphroditum</name>
    <dbReference type="NCBI Taxonomy" id="289476"/>
    <lineage>
        <taxon>Eukaryota</taxon>
        <taxon>Metazoa</taxon>
        <taxon>Ecdysozoa</taxon>
        <taxon>Nematoda</taxon>
        <taxon>Chromadorea</taxon>
        <taxon>Rhabditida</taxon>
        <taxon>Tylenchina</taxon>
        <taxon>Panagrolaimomorpha</taxon>
        <taxon>Strongyloidoidea</taxon>
        <taxon>Steinernematidae</taxon>
        <taxon>Steinernema</taxon>
    </lineage>
</organism>
<dbReference type="PRINTS" id="PR02031">
    <property type="entry name" value="CYSSERRICHNP"/>
</dbReference>
<dbReference type="GO" id="GO:0005634">
    <property type="term" value="C:nucleus"/>
    <property type="evidence" value="ECO:0007669"/>
    <property type="project" value="UniProtKB-SubCell"/>
</dbReference>
<keyword evidence="4" id="KW-0805">Transcription regulation</keyword>
<sequence length="435" mass="48458">MAEIDEVKYVLKGLIDSVTSPRIDSDASQAQSANSNYVPKVRSKGTRKRVFEHREAERAFKRLKNVKRKVQFQGVKVFYFERAQGFSVVPSMGGSCLGMNTSHHFDRNFTIAEHRRHSQRESEQKSLELHMAMRSEVQRRRRIRSMTNTGSHSFIVSSSCSTSFDDFNADEVPEQDDQVQFAEGSDGDEDVKYADFSMGDNDVDDDEVLVTEEECCFQPLGTGARKLLLKASGIPIDTSDKAENDDIRASRATCGCSCPDGKCLPETCQCALDNIKCQIDRQGFPCSCSATSCQNPEGRVEFNEDRVRTHFIQTMMRLKAAKSKGTTYVSSPMHIRFSDDSQTSTSYLSTPPPAIYQEALGNEQNEMDTPERPKKRFPVTPTYASRSRLDLNKNTVPLSCNVSNVHNPSSDTEEGSDTFPTTASLLGPVNGGSLH</sequence>
<feature type="compositionally biased region" description="Low complexity" evidence="9">
    <location>
        <begin position="26"/>
        <end position="36"/>
    </location>
</feature>
<dbReference type="GO" id="GO:0006915">
    <property type="term" value="P:apoptotic process"/>
    <property type="evidence" value="ECO:0007669"/>
    <property type="project" value="UniProtKB-KW"/>
</dbReference>
<dbReference type="GO" id="GO:0000981">
    <property type="term" value="F:DNA-binding transcription factor activity, RNA polymerase II-specific"/>
    <property type="evidence" value="ECO:0007669"/>
    <property type="project" value="TreeGrafter"/>
</dbReference>
<keyword evidence="3" id="KW-0053">Apoptosis</keyword>
<comment type="subcellular location">
    <subcellularLocation>
        <location evidence="1">Nucleus</location>
    </subcellularLocation>
</comment>
<evidence type="ECO:0000256" key="4">
    <source>
        <dbReference type="ARBA" id="ARBA00023015"/>
    </source>
</evidence>
<dbReference type="GO" id="GO:0043565">
    <property type="term" value="F:sequence-specific DNA binding"/>
    <property type="evidence" value="ECO:0007669"/>
    <property type="project" value="TreeGrafter"/>
</dbReference>
<protein>
    <recommendedName>
        <fullName evidence="10">Cysteine/serine-rich nuclear protein N-terminal domain-containing protein</fullName>
    </recommendedName>
</protein>
<evidence type="ECO:0000313" key="11">
    <source>
        <dbReference type="EMBL" id="KAK0425883.1"/>
    </source>
</evidence>
<evidence type="ECO:0000256" key="2">
    <source>
        <dbReference type="ARBA" id="ARBA00008548"/>
    </source>
</evidence>
<accession>A0AA39M9P3</accession>
<reference evidence="11" key="1">
    <citation type="submission" date="2023-06" db="EMBL/GenBank/DDBJ databases">
        <title>Genomic analysis of the entomopathogenic nematode Steinernema hermaphroditum.</title>
        <authorList>
            <person name="Schwarz E.M."/>
            <person name="Heppert J.K."/>
            <person name="Baniya A."/>
            <person name="Schwartz H.T."/>
            <person name="Tan C.-H."/>
            <person name="Antoshechkin I."/>
            <person name="Sternberg P.W."/>
            <person name="Goodrich-Blair H."/>
            <person name="Dillman A.R."/>
        </authorList>
    </citation>
    <scope>NUCLEOTIDE SEQUENCE</scope>
    <source>
        <strain evidence="11">PS9179</strain>
        <tissue evidence="11">Whole animal</tissue>
    </source>
</reference>
<evidence type="ECO:0000256" key="3">
    <source>
        <dbReference type="ARBA" id="ARBA00022703"/>
    </source>
</evidence>
<evidence type="ECO:0000256" key="5">
    <source>
        <dbReference type="ARBA" id="ARBA00023125"/>
    </source>
</evidence>
<feature type="domain" description="Cysteine/serine-rich nuclear protein N-terminal" evidence="10">
    <location>
        <begin position="67"/>
        <end position="172"/>
    </location>
</feature>
<name>A0AA39M9P3_9BILA</name>
<evidence type="ECO:0000256" key="8">
    <source>
        <dbReference type="ARBA" id="ARBA00023242"/>
    </source>
</evidence>
<keyword evidence="5" id="KW-0238">DNA-binding</keyword>
<feature type="region of interest" description="Disordered" evidence="9">
    <location>
        <begin position="400"/>
        <end position="435"/>
    </location>
</feature>
<comment type="similarity">
    <text evidence="2">Belongs to the AXUD1 family.</text>
</comment>
<dbReference type="AlphaFoldDB" id="A0AA39M9P3"/>
<dbReference type="Pfam" id="PF16019">
    <property type="entry name" value="CSRNP_N"/>
    <property type="match status" value="2"/>
</dbReference>
<dbReference type="PANTHER" id="PTHR13580">
    <property type="entry name" value="TGF-BETA INDUCED APOPTOSIS PROTEIN"/>
    <property type="match status" value="1"/>
</dbReference>
<keyword evidence="7" id="KW-0804">Transcription</keyword>
<evidence type="ECO:0000256" key="1">
    <source>
        <dbReference type="ARBA" id="ARBA00004123"/>
    </source>
</evidence>
<keyword evidence="12" id="KW-1185">Reference proteome</keyword>